<name>A0ABU1K5P0_9FLAO</name>
<keyword evidence="2" id="KW-1185">Reference proteome</keyword>
<evidence type="ECO:0000313" key="1">
    <source>
        <dbReference type="EMBL" id="MDR6300935.1"/>
    </source>
</evidence>
<accession>A0ABU1K5P0</accession>
<gene>
    <name evidence="1" type="ORF">GGR31_001578</name>
</gene>
<dbReference type="Proteomes" id="UP001257659">
    <property type="component" value="Unassembled WGS sequence"/>
</dbReference>
<comment type="caution">
    <text evidence="1">The sequence shown here is derived from an EMBL/GenBank/DDBJ whole genome shotgun (WGS) entry which is preliminary data.</text>
</comment>
<reference evidence="1 2" key="1">
    <citation type="submission" date="2023-07" db="EMBL/GenBank/DDBJ databases">
        <title>Genomic Encyclopedia of Type Strains, Phase IV (KMG-IV): sequencing the most valuable type-strain genomes for metagenomic binning, comparative biology and taxonomic classification.</title>
        <authorList>
            <person name="Goeker M."/>
        </authorList>
    </citation>
    <scope>NUCLEOTIDE SEQUENCE [LARGE SCALE GENOMIC DNA]</scope>
    <source>
        <strain evidence="1 2">DSM 102814</strain>
    </source>
</reference>
<protein>
    <recommendedName>
        <fullName evidence="3">Lipoprotein</fullName>
    </recommendedName>
</protein>
<organism evidence="1 2">
    <name type="scientific">Mesonia maritima</name>
    <dbReference type="NCBI Taxonomy" id="1793873"/>
    <lineage>
        <taxon>Bacteria</taxon>
        <taxon>Pseudomonadati</taxon>
        <taxon>Bacteroidota</taxon>
        <taxon>Flavobacteriia</taxon>
        <taxon>Flavobacteriales</taxon>
        <taxon>Flavobacteriaceae</taxon>
        <taxon>Mesonia</taxon>
    </lineage>
</organism>
<dbReference type="EMBL" id="JAVDQA010000003">
    <property type="protein sequence ID" value="MDR6300935.1"/>
    <property type="molecule type" value="Genomic_DNA"/>
</dbReference>
<proteinExistence type="predicted"/>
<evidence type="ECO:0000313" key="2">
    <source>
        <dbReference type="Proteomes" id="UP001257659"/>
    </source>
</evidence>
<sequence length="229" mass="26210">MKQTILFFALLILTSCGVQKIPLNELHTLEPVKLYETSNDFLNKKPTENELGILVKDKSDQHITIKGIFDLKTGEKNKSGISAWAIEYNNNNYFNLGYSTDVNHWGSYAKFDIEGKYCAIIIDDNSPYILKTTSQTYGGGLTGSLIAESLKWGKNWEDEEGNKKRILFIDTEDIHNKMMSRNESAHGNYFTKKQFKKILDETGTVLTDEKIKDIEFHRIIELIKSANEK</sequence>
<dbReference type="PROSITE" id="PS51257">
    <property type="entry name" value="PROKAR_LIPOPROTEIN"/>
    <property type="match status" value="1"/>
</dbReference>
<evidence type="ECO:0008006" key="3">
    <source>
        <dbReference type="Google" id="ProtNLM"/>
    </source>
</evidence>
<dbReference type="RefSeq" id="WP_309727835.1">
    <property type="nucleotide sequence ID" value="NZ_JAVDQA010000003.1"/>
</dbReference>